<dbReference type="PROSITE" id="PS50093">
    <property type="entry name" value="PKD"/>
    <property type="match status" value="2"/>
</dbReference>
<feature type="domain" description="F5/8 type C" evidence="17">
    <location>
        <begin position="1"/>
        <end position="138"/>
    </location>
</feature>
<evidence type="ECO:0000256" key="4">
    <source>
        <dbReference type="ARBA" id="ARBA00022475"/>
    </source>
</evidence>
<feature type="domain" description="F5/8 type C" evidence="17">
    <location>
        <begin position="1155"/>
        <end position="1303"/>
    </location>
</feature>
<accession>A0ABN8MCR7</accession>
<dbReference type="Pfam" id="PF00754">
    <property type="entry name" value="F5_F8_type_C"/>
    <property type="match status" value="17"/>
</dbReference>
<dbReference type="SMART" id="SM00231">
    <property type="entry name" value="FA58C"/>
    <property type="match status" value="18"/>
</dbReference>
<dbReference type="InterPro" id="IPR036383">
    <property type="entry name" value="TSP1_rpt_sf"/>
</dbReference>
<feature type="domain" description="PLAT" evidence="19">
    <location>
        <begin position="4337"/>
        <end position="4454"/>
    </location>
</feature>
<dbReference type="PROSITE" id="PS50022">
    <property type="entry name" value="FA58C_3"/>
    <property type="match status" value="19"/>
</dbReference>
<dbReference type="PROSITE" id="PS01286">
    <property type="entry name" value="FA58C_2"/>
    <property type="match status" value="3"/>
</dbReference>
<comment type="similarity">
    <text evidence="3">Belongs to the polycystin family.</text>
</comment>
<keyword evidence="8 16" id="KW-1133">Transmembrane helix</keyword>
<feature type="transmembrane region" description="Helical" evidence="16">
    <location>
        <begin position="4991"/>
        <end position="5012"/>
    </location>
</feature>
<dbReference type="InterPro" id="IPR000884">
    <property type="entry name" value="TSP1_rpt"/>
</dbReference>
<evidence type="ECO:0000259" key="19">
    <source>
        <dbReference type="PROSITE" id="PS50095"/>
    </source>
</evidence>
<proteinExistence type="inferred from homology"/>
<feature type="transmembrane region" description="Helical" evidence="16">
    <location>
        <begin position="5080"/>
        <end position="5100"/>
    </location>
</feature>
<evidence type="ECO:0000313" key="21">
    <source>
        <dbReference type="Proteomes" id="UP001159427"/>
    </source>
</evidence>
<organism evidence="20 21">
    <name type="scientific">Porites evermanni</name>
    <dbReference type="NCBI Taxonomy" id="104178"/>
    <lineage>
        <taxon>Eukaryota</taxon>
        <taxon>Metazoa</taxon>
        <taxon>Cnidaria</taxon>
        <taxon>Anthozoa</taxon>
        <taxon>Hexacorallia</taxon>
        <taxon>Scleractinia</taxon>
        <taxon>Fungiina</taxon>
        <taxon>Poritidae</taxon>
        <taxon>Porites</taxon>
    </lineage>
</organism>
<dbReference type="SMART" id="SM00209">
    <property type="entry name" value="TSP1"/>
    <property type="match status" value="1"/>
</dbReference>
<feature type="compositionally biased region" description="Basic and acidic residues" evidence="15">
    <location>
        <begin position="4698"/>
        <end position="4718"/>
    </location>
</feature>
<keyword evidence="4" id="KW-1003">Cell membrane</keyword>
<evidence type="ECO:0000256" key="11">
    <source>
        <dbReference type="ARBA" id="ARBA00023157"/>
    </source>
</evidence>
<keyword evidence="9" id="KW-0969">Cilium</keyword>
<feature type="domain" description="F5/8 type C" evidence="17">
    <location>
        <begin position="2191"/>
        <end position="2338"/>
    </location>
</feature>
<dbReference type="PANTHER" id="PTHR24543">
    <property type="entry name" value="MULTICOPPER OXIDASE-RELATED"/>
    <property type="match status" value="1"/>
</dbReference>
<feature type="domain" description="F5/8 type C" evidence="17">
    <location>
        <begin position="342"/>
        <end position="410"/>
    </location>
</feature>
<dbReference type="PROSITE" id="PS50095">
    <property type="entry name" value="PLAT"/>
    <property type="match status" value="1"/>
</dbReference>
<keyword evidence="13" id="KW-0966">Cell projection</keyword>
<feature type="transmembrane region" description="Helical" evidence="16">
    <location>
        <begin position="4500"/>
        <end position="4521"/>
    </location>
</feature>
<dbReference type="Gene3D" id="1.10.287.70">
    <property type="match status" value="1"/>
</dbReference>
<feature type="transmembrane region" description="Helical" evidence="16">
    <location>
        <begin position="4541"/>
        <end position="4562"/>
    </location>
</feature>
<dbReference type="CDD" id="cd00057">
    <property type="entry name" value="FA58C"/>
    <property type="match status" value="12"/>
</dbReference>
<evidence type="ECO:0000256" key="8">
    <source>
        <dbReference type="ARBA" id="ARBA00022989"/>
    </source>
</evidence>
<dbReference type="Proteomes" id="UP001159427">
    <property type="component" value="Unassembled WGS sequence"/>
</dbReference>
<dbReference type="InterPro" id="IPR000203">
    <property type="entry name" value="GPS"/>
</dbReference>
<dbReference type="Gene3D" id="2.60.120.260">
    <property type="entry name" value="Galactose-binding domain-like"/>
    <property type="match status" value="20"/>
</dbReference>
<dbReference type="PROSITE" id="PS01285">
    <property type="entry name" value="FA58C_1"/>
    <property type="match status" value="5"/>
</dbReference>
<evidence type="ECO:0000256" key="9">
    <source>
        <dbReference type="ARBA" id="ARBA00023069"/>
    </source>
</evidence>
<dbReference type="SMART" id="SM00308">
    <property type="entry name" value="LH2"/>
    <property type="match status" value="1"/>
</dbReference>
<feature type="domain" description="F5/8 type C" evidence="17">
    <location>
        <begin position="559"/>
        <end position="703"/>
    </location>
</feature>
<dbReference type="SMART" id="SM00089">
    <property type="entry name" value="PKD"/>
    <property type="match status" value="3"/>
</dbReference>
<feature type="region of interest" description="Disordered" evidence="15">
    <location>
        <begin position="4698"/>
        <end position="4723"/>
    </location>
</feature>
<dbReference type="Pfam" id="PF00090">
    <property type="entry name" value="TSP_1"/>
    <property type="match status" value="1"/>
</dbReference>
<dbReference type="Gene3D" id="2.60.60.20">
    <property type="entry name" value="PLAT/LH2 domain"/>
    <property type="match status" value="1"/>
</dbReference>
<feature type="transmembrane region" description="Helical" evidence="16">
    <location>
        <begin position="5028"/>
        <end position="5049"/>
    </location>
</feature>
<keyword evidence="11" id="KW-1015">Disulfide bond</keyword>
<feature type="domain" description="PKD" evidence="18">
    <location>
        <begin position="3107"/>
        <end position="3175"/>
    </location>
</feature>
<feature type="domain" description="F5/8 type C" evidence="17">
    <location>
        <begin position="1305"/>
        <end position="1453"/>
    </location>
</feature>
<evidence type="ECO:0000259" key="17">
    <source>
        <dbReference type="PROSITE" id="PS50022"/>
    </source>
</evidence>
<feature type="transmembrane region" description="Helical" evidence="16">
    <location>
        <begin position="5182"/>
        <end position="5203"/>
    </location>
</feature>
<feature type="transmembrane region" description="Helical" evidence="16">
    <location>
        <begin position="4292"/>
        <end position="4312"/>
    </location>
</feature>
<reference evidence="20 21" key="1">
    <citation type="submission" date="2022-05" db="EMBL/GenBank/DDBJ databases">
        <authorList>
            <consortium name="Genoscope - CEA"/>
            <person name="William W."/>
        </authorList>
    </citation>
    <scope>NUCLEOTIDE SEQUENCE [LARGE SCALE GENOMIC DNA]</scope>
</reference>
<evidence type="ECO:0000256" key="13">
    <source>
        <dbReference type="ARBA" id="ARBA00023273"/>
    </source>
</evidence>
<feature type="domain" description="F5/8 type C" evidence="17">
    <location>
        <begin position="2487"/>
        <end position="2638"/>
    </location>
</feature>
<protein>
    <submittedName>
        <fullName evidence="20">Uncharacterized protein</fullName>
    </submittedName>
</protein>
<evidence type="ECO:0000313" key="20">
    <source>
        <dbReference type="EMBL" id="CAH3027467.1"/>
    </source>
</evidence>
<keyword evidence="12" id="KW-0325">Glycoprotein</keyword>
<dbReference type="Pfam" id="PF08016">
    <property type="entry name" value="PKD_channel"/>
    <property type="match status" value="1"/>
</dbReference>
<dbReference type="InterPro" id="IPR003915">
    <property type="entry name" value="PKD_2"/>
</dbReference>
<dbReference type="Pfam" id="PF02010">
    <property type="entry name" value="REJ"/>
    <property type="match status" value="1"/>
</dbReference>
<feature type="domain" description="F5/8 type C" evidence="17">
    <location>
        <begin position="2639"/>
        <end position="2789"/>
    </location>
</feature>
<dbReference type="Gene3D" id="2.60.220.50">
    <property type="match status" value="1"/>
</dbReference>
<dbReference type="InterPro" id="IPR013122">
    <property type="entry name" value="PKD1_2_channel"/>
</dbReference>
<dbReference type="SMART" id="SM00303">
    <property type="entry name" value="GPS"/>
    <property type="match status" value="1"/>
</dbReference>
<dbReference type="PRINTS" id="PR01433">
    <property type="entry name" value="POLYCYSTIN2"/>
</dbReference>
<feature type="domain" description="F5/8 type C" evidence="17">
    <location>
        <begin position="854"/>
        <end position="1009"/>
    </location>
</feature>
<comment type="caution">
    <text evidence="20">The sequence shown here is derived from an EMBL/GenBank/DDBJ whole genome shotgun (WGS) entry which is preliminary data.</text>
</comment>
<feature type="domain" description="F5/8 type C" evidence="17">
    <location>
        <begin position="1748"/>
        <end position="1898"/>
    </location>
</feature>
<feature type="domain" description="F5/8 type C" evidence="17">
    <location>
        <begin position="141"/>
        <end position="211"/>
    </location>
</feature>
<dbReference type="InterPro" id="IPR035986">
    <property type="entry name" value="PKD_dom_sf"/>
</dbReference>
<feature type="domain" description="F5/8 type C" evidence="17">
    <location>
        <begin position="2344"/>
        <end position="2476"/>
    </location>
</feature>
<dbReference type="EMBL" id="CALNXI010000454">
    <property type="protein sequence ID" value="CAH3027467.1"/>
    <property type="molecule type" value="Genomic_DNA"/>
</dbReference>
<dbReference type="InterPro" id="IPR046338">
    <property type="entry name" value="GAIN_dom_sf"/>
</dbReference>
<keyword evidence="21" id="KW-1185">Reference proteome</keyword>
<dbReference type="Gene3D" id="2.20.100.10">
    <property type="entry name" value="Thrombospondin type-1 (TSP1) repeat"/>
    <property type="match status" value="1"/>
</dbReference>
<feature type="domain" description="F5/8 type C" evidence="17">
    <location>
        <begin position="1600"/>
        <end position="1741"/>
    </location>
</feature>
<evidence type="ECO:0000256" key="15">
    <source>
        <dbReference type="SAM" id="MobiDB-lite"/>
    </source>
</evidence>
<feature type="transmembrane region" description="Helical" evidence="16">
    <location>
        <begin position="5120"/>
        <end position="5142"/>
    </location>
</feature>
<gene>
    <name evidence="20" type="ORF">PEVE_00031620</name>
</gene>
<feature type="domain" description="F5/8 type C" evidence="17">
    <location>
        <begin position="1012"/>
        <end position="1152"/>
    </location>
</feature>
<evidence type="ECO:0000256" key="14">
    <source>
        <dbReference type="PROSITE-ProRule" id="PRU00152"/>
    </source>
</evidence>
<keyword evidence="10 16" id="KW-0472">Membrane</keyword>
<dbReference type="InterPro" id="IPR006585">
    <property type="entry name" value="FTP1"/>
</dbReference>
<dbReference type="SUPFAM" id="SSF82895">
    <property type="entry name" value="TSP-1 type 1 repeat"/>
    <property type="match status" value="1"/>
</dbReference>
<feature type="domain" description="PKD" evidence="18">
    <location>
        <begin position="3285"/>
        <end position="3334"/>
    </location>
</feature>
<evidence type="ECO:0000256" key="2">
    <source>
        <dbReference type="ARBA" id="ARBA00004651"/>
    </source>
</evidence>
<evidence type="ECO:0000256" key="12">
    <source>
        <dbReference type="ARBA" id="ARBA00023180"/>
    </source>
</evidence>
<dbReference type="PANTHER" id="PTHR24543:SF336">
    <property type="entry name" value="F5_8 TYPE C DOMAIN-CONTAINING PROTEIN"/>
    <property type="match status" value="1"/>
</dbReference>
<dbReference type="PROSITE" id="PS50092">
    <property type="entry name" value="TSP1"/>
    <property type="match status" value="1"/>
</dbReference>
<dbReference type="Pfam" id="PF01477">
    <property type="entry name" value="PLAT"/>
    <property type="match status" value="1"/>
</dbReference>
<dbReference type="SUPFAM" id="SSF49785">
    <property type="entry name" value="Galactose-binding domain-like"/>
    <property type="match status" value="20"/>
</dbReference>
<feature type="transmembrane region" description="Helical" evidence="16">
    <location>
        <begin position="4614"/>
        <end position="4637"/>
    </location>
</feature>
<dbReference type="InterPro" id="IPR000601">
    <property type="entry name" value="PKD_dom"/>
</dbReference>
<dbReference type="SUPFAM" id="SSF49723">
    <property type="entry name" value="Lipase/lipooxygenase domain (PLAT/LH2 domain)"/>
    <property type="match status" value="1"/>
</dbReference>
<comment type="subcellular location">
    <subcellularLocation>
        <location evidence="2">Cell membrane</location>
        <topology evidence="2">Multi-pass membrane protein</topology>
    </subcellularLocation>
    <subcellularLocation>
        <location evidence="1">Cell projection</location>
        <location evidence="1">Cilium</location>
    </subcellularLocation>
</comment>
<feature type="transmembrane region" description="Helical" evidence="16">
    <location>
        <begin position="4657"/>
        <end position="4680"/>
    </location>
</feature>
<feature type="domain" description="F5/8 type C" evidence="17">
    <location>
        <begin position="1901"/>
        <end position="2040"/>
    </location>
</feature>
<evidence type="ECO:0000256" key="7">
    <source>
        <dbReference type="ARBA" id="ARBA00022837"/>
    </source>
</evidence>
<keyword evidence="6" id="KW-0479">Metal-binding</keyword>
<evidence type="ECO:0000256" key="16">
    <source>
        <dbReference type="SAM" id="Phobius"/>
    </source>
</evidence>
<dbReference type="SMART" id="SM00607">
    <property type="entry name" value="FTP"/>
    <property type="match status" value="1"/>
</dbReference>
<dbReference type="Pfam" id="PF20519">
    <property type="entry name" value="Polycystin_dom"/>
    <property type="match status" value="1"/>
</dbReference>
<keyword evidence="5 16" id="KW-0812">Transmembrane</keyword>
<feature type="domain" description="F5/8 type C" evidence="17">
    <location>
        <begin position="2792"/>
        <end position="2940"/>
    </location>
</feature>
<feature type="domain" description="F5/8 type C" evidence="17">
    <location>
        <begin position="2043"/>
        <end position="2187"/>
    </location>
</feature>
<evidence type="ECO:0000256" key="6">
    <source>
        <dbReference type="ARBA" id="ARBA00022723"/>
    </source>
</evidence>
<evidence type="ECO:0000256" key="3">
    <source>
        <dbReference type="ARBA" id="ARBA00007200"/>
    </source>
</evidence>
<dbReference type="InterPro" id="IPR001024">
    <property type="entry name" value="PLAT/LH2_dom"/>
</dbReference>
<comment type="caution">
    <text evidence="14">Lacks conserved residue(s) required for the propagation of feature annotation.</text>
</comment>
<evidence type="ECO:0000256" key="10">
    <source>
        <dbReference type="ARBA" id="ARBA00023136"/>
    </source>
</evidence>
<evidence type="ECO:0000259" key="18">
    <source>
        <dbReference type="PROSITE" id="PS50093"/>
    </source>
</evidence>
<dbReference type="SUPFAM" id="SSF49299">
    <property type="entry name" value="PKD domain"/>
    <property type="match status" value="2"/>
</dbReference>
<dbReference type="InterPro" id="IPR022409">
    <property type="entry name" value="PKD/Chitinase_dom"/>
</dbReference>
<evidence type="ECO:0000256" key="5">
    <source>
        <dbReference type="ARBA" id="ARBA00022692"/>
    </source>
</evidence>
<dbReference type="InterPro" id="IPR008979">
    <property type="entry name" value="Galactose-bd-like_sf"/>
</dbReference>
<feature type="region of interest" description="Disordered" evidence="15">
    <location>
        <begin position="4186"/>
        <end position="4206"/>
    </location>
</feature>
<dbReference type="InterPro" id="IPR002859">
    <property type="entry name" value="PKD/REJ-like"/>
</dbReference>
<dbReference type="InterPro" id="IPR046791">
    <property type="entry name" value="Polycystin_dom"/>
</dbReference>
<dbReference type="InterPro" id="IPR036392">
    <property type="entry name" value="PLAT/LH2_dom_sf"/>
</dbReference>
<sequence length="5340" mass="602366">MSNFQIPSHNLHASRDTAYWERWNARINDNVSGWCVGYSTDREWYQITLDAEHYITAVANQGTHRGFVYEFSLAFSRGLGWFDYKENGTIKKFRRNILDFFRTVSIHNLSFPVRATVMRIYPKRAIDDVCMRLEIYGCLACLDSFGIGERIISDKAMISSTTMGVGFEPFHGRLRGMSGNGSWCGKSSDLDPYLQIDLGDRFQVSMIAIQGNELYEWVQEICRAESNQSSLLSSTENITVGNNSVGNNFFINATMASNSSGNITLTNVTLANNSSGNITITDATLANNSSGNITITNIAVGQNSSTDALNVTEFNTNTSNATLNEAESPLCQEILEIRRRAFVEMFKLSYSDNSEQWSYYHEGGKVKEFEGSTDTFTIEVRSLELTARYIRIHPVTYKFRPCLRVEIYGCKECTDALGAGSGHLPNKAMTASTFLGPGYQPWLARLFNPDGAWCSVTNDEHQFLQIQFAQIRLIRELRIQGSVAKKAWVKAYKLEYSEYGETWATYDNLGQDIEGNTNEDEVSVKTFLTPFIAKFVRIRPVTWHQTICLRIELYGCEACNDPLGMESNQIWSGDIKASHYRTGYYPYEARLNGKSAWIVDFNRLRKPFIQVKVQSYGEYTVTGIATQGFYHNVVRSFTLSYSMDGIDWAYYREDGKVKTFRVGDRSKLTTVHELWREISPVFVRLNIEDATSSCGLRFELYGCKRYRVFKKNAALGQQTWQSGNETENSRLAVDGNRASNFSLGSCSLTEVSELAWFQTHLGADVKVTGVFIVVRGDDVYQEITELSIRVGYRPEKLGIKDPPCGGTTHLFQRGSGRMIRCLPVEPGWYVTIFSPEVNSTLSLCKVEVETAKLVKDDGLGMQSDRISDERITASSWLSSEHVPFYGRMGRNIGHGAWCAAVNDTNQFLEIDLGIEHMITKIITEGKHRLSKDHLGEAWVKEFFISYSTGLEHWSYVKDVNTQQPIKFLSVDDQTLRRETNLVDFNGRAMRVHPIKWKTWPCLRVELQGTKVCSDPLGLENMKIPNSAFTYSSSYSRNQGYYARLNDRGWYPTATDEPATLKIGFQPEKRKITAIALQSGGGYVSTYELYYSPNGLSVEPWIDNALAKVFSGLTNYNSINRVFLPHSVEASFLVFRPSVYFGDRVSRLELYGCTVSKKYNTVGVKSHRKIANSSFAASSWKPGYYPYAARLEMSIANGSWCAATNEAGEYLEVDLGRELVMAKIAVQGDSVQSYGVTSFSISYSKYGAQWENYMIHGDVQSFSGSYNSNVSWNVLTSPFLARKVRLIVLGWKTYPCLRVEMFSKDCEESLDVSLSEAKMGGYTASSSLGPMFEPWRASLLNSSKQHGWCADESSTQFLQVDLVALHKVTGVSTRGIRAGIVANDSWVEKYRIQYSEFGDVWIDHKEQNVTRAYEANRDSVFLKTQNTSFHARFVRIIPTKWHDAICMKVQLKGCPVCSVPLGLEDGQIKDSQIRRSTANHISMSNARLNNEYAFVSGVASQPFVQVDLGPARKQVTAIAVQGRDRGRVPWTFYVKYMSDLPQWSNYAENGVVRVFQGPEDLNFAAKHFFKQNFTTRYIRVIPLTWGYEASIRIELYGCSVCEDPVGIERGLYNITASSYKGAGNEPWRGRLNRQGIWRPKTNYGWEFLQVSFGHLMDITGVATQGETAACGRVRILFLHYSLDSLRYDQYFDPFTGNNIRANYDSDETAFFKLAFIIRARHVRIRPTQYIKNKCMKMELYGCPSTVKDAFAPLGLGDGKILNSSLQASSTLNRFHKPGYGRLNTVIDGGAWCARDTNKSHYFQVDLHEIHKITEIVLQGKYSGSSQEQGWVIAFSVTYSIDGIVWSQHIKDGLSVFEGNGVSNMTRSHEVTPPLYPRFIRLHAEQWHQLICLRVELVGCKACAQPLGLENKHISDAYLSGSHPSFHRFRLNNNDAWRTNPYTMDNQEFVQVTLTPYGKTVTALAFEALSAWAMSFTLSTSEDGSEWQEYTFQGKIEVFAGCKSPYEIVRRPLPRNITSRYLRLHVLTWKLHNYVSLELYGCDVCAEPLGMVNRLIPDSSIKASSFKVGGEPWRARLGPGDGWIPESASSIEYLEIDLGEPKVITYIEIQGAPDSDRWSTFFLLDYRMNSYEPWSNYKPRGDGGKIKAIEMRNVIKRIATDQKLEARFIKFRAQNWVGYQSLKLELYGCDKVCSDELGFESWTIKNPAFSASTYKSSRSYPWMARLHNLEAWCSDKNDSQPFLQVDLGIPYRLRFIATQGLHSKTNESGWVQEYILDFRGDFSTWLPYVEDKSVKIFSANADGWSVVKHKLKNITNARHIRLHPKTWHTCACVRLELYGCKVFDESTLTSLGMSDHTIPDNSIIASDVFETNGPWMARLDNAEGCWVFPSAENFLQVDLGNGLVLVTGVATQGCYNTQIREYGYVLEYKLSFSDDGAEWYYYKDGNVPKVFHGNTLNEQKLPVRHVFMRALYTRYVKFQVTRSVRNYHRPSLRVEIYGKTAVGKFLEASNFTIIASSSRYPTSAQDSLLGRNKTWCAEFDDVMQFLEIDLKQSSHVTEILMQGAVNEEAWVENFTMSYGYSGEVWTNYKEGSVIKVFQGNNNSFSIVRQQFAKQVLARYIRIHPVSWSSHICMRVDLLSAGYSLPLGIQKLKLNDSAMTASSHAGPGCEPWRARLDVGFQSEAWRAGEDNINQYLQIDLGIQYNITKVATQGRHMTGGSCWVTRYNVSHSLDGSTWGLYMEDTVVRTFLANSDDHSISTQELNPEIDARYVRLTPVTWYNHVCMKVELFGYKVCSFPLGANNYQLGNESFSASSFNLESKPWAARLNRVVGSGAWCAENNAIGEYLEIDLVQILHVTGIATQGEHAQRGNWVTEYTLWYRQHGNSPLAPYTAGETTKVFTGNSDQFTAVKHMLEDPKKMRFLRFVVISWHGAICMRVEVLGCKATPVNGGYTEWSVWSACSVSCAGGIRHRERNCTNPKPQNGGKKCSLLGIDKEVEPCNTYLCAALKMKTPSVVERNTLFALTIDNCTGIKMRLDFGDCNVINTSLCSVEHIYKVTGFLEVILQPKNHSITRHLIRVQDPVQGFQVIKIGKAIILGNELVIHWKLDFGTPVFITLDYGDNTTYNAAFSGVLGTMQGNNSHIYKSTGIYSIKALARNELSNITVIESVSVEISVTVSCLLIQNLGPFVKIYQKDVLNITVQILNGSNAEFLFVMGDGSNVTQSSTELLYQYDESGVRNITVVAYNNVSSVQIKRTINIHKINLIKNCTLHISPVNVFEMALMSLNVSEGFPYRCLWDFGDGRFDQTTSFDNTSSIYHLYKFVGVFNVVVNCSNNLGPWNLVSAYDIHDIAVIVKIPCNLPTVKVPEFDKDINFRPVFTPSQTLRFTVFIKIDCRATDERDVEWTASLVSPASKDKLGYDIDLNSDNRKLEELTIKERTLTYGVYLISCNVSMVGQMGVYSVQEGFVEVVGNPLIPLIDGGSLIVRGFDKPCTFDGSGSHDPDEFQSGFSYFWLCQNASLEIPTEIASLSSEASLSSVPVFNEKLFCGGSGRGILMKGGSSIGINTGNLQPYFSYAVTLIVAKTVNRHFRVASVTQVVNIVDGDPPDIKIRCKRNCGSSINPSEGVLLEASTESEALTNLRYNWHLYERVDHGNTFDWKEVKVTDLTNMHQLLIRDHTLNPDRSYKVTVIGQYQNRYGVVFLLHYGTSSVFSTSLPVGDAEANFTLDFRVKICDTHGTYNITSVDVQVNETFSELEKSITDSLPHLFLIGKTQETVPKANAIASVLNSYALQNGSAGMQERQKMRTELGNILASQEMLSLFDVKQIGSALGEVSEIADEVPVDMQEKYVKSFKEMVGVIRKESRNEASLTSVINETAVIATKGLVNIIRAASDSARVNEARAAKDSHLPGNETKGKARKIALETMALLKNVTDTMSTLTVVGEEPVVVTSPHLSVVLQKVNSVIEVERTVSDGKVAVHFPNFTELLAEKLVGRDVDVQVLVFFENPFTWHKTAMNVSSHVLSVVLKDENHDALNVSSLQNDINLFITRDVTKLPKPTDNFVKGENGSMRYHKFDVKNVGEPMSFQIIPDLNKNTLFEIHWRQGERPKRGGDSFVTVLPDFSSCESPENSKEHCEYDPYTVFIDSYMLPVPGEYYMGIASYTVSEEVVNDLHSRERRSCWEGGRVKRSCIEYKDPPPQPSPTPQGKGEYKTQTPVYNAEKDINYTVNSFSSPCMYWNEKDEKWTSQGCKVGNKTRVDRVHCLCNHLTSFGGGFVVAPNPIDFDKVFEGFKNLSDNISVFATIITAFAIYILMAVWLRRKDKKDETMQMPTTIDSKGEGSQHSYEVIIQTGPWRGSGTTANVFFIMVGDDGESFPIALKDNRKTLFTRGSTNEFLIKVPQRLGKLLYLKVWHDLSGMNSSWYLSYVIIRDIETEEQYIFACDRWLALEKGDGFVSRVLEVSDEKKLTSFGILFRTKTSKDIFDGHLWFSVVGKPSKSTFTRVQRLTCCMSLLFSAMITNAMFYNIGNEPNDSNVNLGPLVFSLKQIIIGIQSSLIALPANIIVLQMFRNLKPRATVSSKYARSCSPTKNAIGDSDFLPVKDDVAKTSGEKGSSPCLPYWFIYVAYSICFLTTLTAATFTLFYSMAWGKEISNKWLSSMLISFFQDAFVTQPLKIFLAAVIISLILKKLPSDFTEKKKSCLKSSSKEHHSEAFKPDEGTKRVDGMPEPPHQSLIEKARKYKLKERTAFAILKESLFHLLFLFSLSMISYSARDPDAFTQSNLLRNVFGTQANDIKNLWSFVDDVLLPFVFTKKWYNGDKDQLEGFTDEKALYIMGMPRLRQLRNKPGICKGDYSQDFNMSCEGSYSMLTEEKSFFLPGWVQQADLEYSTCPVPWRYQTSMQLNGVPFWGSKAVYSGGGFTADLGYFMQQAKNVIGDLKFFNWIDKYTRAVLVELTVFCAPANLFSSVTYLVELTGTGAATTYLRVDTFRLHQHVGPLSTLVGMCEFIVIVMVSIGFYVTCKKIFKQGKVFFKNYWNVLDVAQLVLSFTAVGLYIARIGNAKWTLNKVQENPFIFISFHYAVKGDELNTYIMGSIVFIATLKFLQLLSFNRHIAVLGHTVLQAGKDLLPLSMEALIVFLAFNIFAYVVFGNKVEGMADFITTFETSLAMTLGKAYFVDLSHADRLLGPLFFTLFVLAMQFFLLNMFMAVIMDTYSDVNSEIDENSDEFEIAGFLLRYLKSLFGSGSEFEAGDEIWRKTKEKKKSPKERSIKESWDLLKEQRKLLSQKIKSLCKLEEEVGQGELDFAELLTTQYTSNETGPDEEFREFLATYLCHTISFDHSIKDDYA</sequence>
<feature type="domain" description="F5/8 type C" evidence="17">
    <location>
        <begin position="413"/>
        <end position="556"/>
    </location>
</feature>
<dbReference type="InterPro" id="IPR000421">
    <property type="entry name" value="FA58C"/>
</dbReference>
<feature type="domain" description="F5/8 type C" evidence="17">
    <location>
        <begin position="1456"/>
        <end position="1597"/>
    </location>
</feature>
<keyword evidence="7" id="KW-0106">Calcium</keyword>
<name>A0ABN8MCR7_9CNID</name>
<dbReference type="Pfam" id="PF01825">
    <property type="entry name" value="GPS"/>
    <property type="match status" value="1"/>
</dbReference>
<evidence type="ECO:0000256" key="1">
    <source>
        <dbReference type="ARBA" id="ARBA00004138"/>
    </source>
</evidence>